<dbReference type="SMART" id="SM00922">
    <property type="entry name" value="MR_MLE"/>
    <property type="match status" value="1"/>
</dbReference>
<evidence type="ECO:0000256" key="1">
    <source>
        <dbReference type="ARBA" id="ARBA00001946"/>
    </source>
</evidence>
<comment type="cofactor">
    <cofactor evidence="1">
        <name>Mg(2+)</name>
        <dbReference type="ChEBI" id="CHEBI:18420"/>
    </cofactor>
</comment>
<dbReference type="InterPro" id="IPR013341">
    <property type="entry name" value="Mandelate_racemase_N_dom"/>
</dbReference>
<keyword evidence="5" id="KW-0413">Isomerase</keyword>
<dbReference type="Pfam" id="PF02746">
    <property type="entry name" value="MR_MLE_N"/>
    <property type="match status" value="1"/>
</dbReference>
<name>A0A7D6CR75_9EURY</name>
<dbReference type="SFLD" id="SFLDG00180">
    <property type="entry name" value="muconate_cycloisomerase"/>
    <property type="match status" value="2"/>
</dbReference>
<dbReference type="PROSITE" id="PS00909">
    <property type="entry name" value="MR_MLE_2"/>
    <property type="match status" value="1"/>
</dbReference>
<keyword evidence="3" id="KW-0479">Metal-binding</keyword>
<dbReference type="GO" id="GO:0016855">
    <property type="term" value="F:racemase and epimerase activity, acting on amino acids and derivatives"/>
    <property type="evidence" value="ECO:0007669"/>
    <property type="project" value="InterPro"/>
</dbReference>
<evidence type="ECO:0000256" key="2">
    <source>
        <dbReference type="ARBA" id="ARBA00008031"/>
    </source>
</evidence>
<dbReference type="PANTHER" id="PTHR48080:SF3">
    <property type="entry name" value="ENOLASE SUPERFAMILY MEMBER DDB_G0284701"/>
    <property type="match status" value="1"/>
</dbReference>
<dbReference type="AlphaFoldDB" id="A0A7D6CR75"/>
<dbReference type="InterPro" id="IPR018110">
    <property type="entry name" value="Mandel_Rmase/mucon_lact_enz_CS"/>
</dbReference>
<dbReference type="InterPro" id="IPR034603">
    <property type="entry name" value="Dipeptide_epimerase"/>
</dbReference>
<dbReference type="SFLD" id="SFLDF00009">
    <property type="entry name" value="o-succinylbenzoate_synthase"/>
    <property type="match status" value="1"/>
</dbReference>
<evidence type="ECO:0000256" key="3">
    <source>
        <dbReference type="ARBA" id="ARBA00022723"/>
    </source>
</evidence>
<dbReference type="Pfam" id="PF13378">
    <property type="entry name" value="MR_MLE_C"/>
    <property type="match status" value="1"/>
</dbReference>
<evidence type="ECO:0000256" key="5">
    <source>
        <dbReference type="ARBA" id="ARBA00023235"/>
    </source>
</evidence>
<evidence type="ECO:0000259" key="6">
    <source>
        <dbReference type="SMART" id="SM00922"/>
    </source>
</evidence>
<organism evidence="7 8">
    <name type="scientific">Natrinema zhouii</name>
    <dbReference type="NCBI Taxonomy" id="1710539"/>
    <lineage>
        <taxon>Archaea</taxon>
        <taxon>Methanobacteriati</taxon>
        <taxon>Methanobacteriota</taxon>
        <taxon>Stenosarchaea group</taxon>
        <taxon>Halobacteria</taxon>
        <taxon>Halobacteriales</taxon>
        <taxon>Natrialbaceae</taxon>
        <taxon>Natrinema</taxon>
    </lineage>
</organism>
<comment type="similarity">
    <text evidence="2">Belongs to the mandelate racemase/muconate lactonizing enzyme family.</text>
</comment>
<dbReference type="OrthoDB" id="372081at2157"/>
<dbReference type="CDD" id="cd03319">
    <property type="entry name" value="L-Ala-DL-Glu_epimerase"/>
    <property type="match status" value="1"/>
</dbReference>
<evidence type="ECO:0000313" key="7">
    <source>
        <dbReference type="EMBL" id="QLK25893.1"/>
    </source>
</evidence>
<protein>
    <submittedName>
        <fullName evidence="7">Dipeptide epimerase</fullName>
    </submittedName>
</protein>
<dbReference type="PANTHER" id="PTHR48080">
    <property type="entry name" value="D-GALACTONATE DEHYDRATASE-RELATED"/>
    <property type="match status" value="1"/>
</dbReference>
<dbReference type="GO" id="GO:0009063">
    <property type="term" value="P:amino acid catabolic process"/>
    <property type="evidence" value="ECO:0007669"/>
    <property type="project" value="InterPro"/>
</dbReference>
<dbReference type="InterPro" id="IPR013342">
    <property type="entry name" value="Mandelate_racemase_C"/>
</dbReference>
<keyword evidence="8" id="KW-1185">Reference proteome</keyword>
<accession>A0A7D6CR75</accession>
<dbReference type="GeneID" id="56145085"/>
<feature type="domain" description="Mandelate racemase/muconate lactonizing enzyme C-terminal" evidence="6">
    <location>
        <begin position="142"/>
        <end position="235"/>
    </location>
</feature>
<dbReference type="RefSeq" id="WP_180841074.1">
    <property type="nucleotide sequence ID" value="NZ_CP059154.1"/>
</dbReference>
<dbReference type="SFLD" id="SFLDS00001">
    <property type="entry name" value="Enolase"/>
    <property type="match status" value="2"/>
</dbReference>
<dbReference type="InterPro" id="IPR036849">
    <property type="entry name" value="Enolase-like_C_sf"/>
</dbReference>
<dbReference type="SUPFAM" id="SSF51604">
    <property type="entry name" value="Enolase C-terminal domain-like"/>
    <property type="match status" value="1"/>
</dbReference>
<dbReference type="SFLD" id="SFLDF00010">
    <property type="entry name" value="dipeptide_epimerase"/>
    <property type="match status" value="1"/>
</dbReference>
<dbReference type="GO" id="GO:0046872">
    <property type="term" value="F:metal ion binding"/>
    <property type="evidence" value="ECO:0007669"/>
    <property type="project" value="UniProtKB-KW"/>
</dbReference>
<gene>
    <name evidence="7" type="ORF">HYG81_17730</name>
</gene>
<proteinExistence type="inferred from homology"/>
<dbReference type="EMBL" id="CP059154">
    <property type="protein sequence ID" value="QLK25893.1"/>
    <property type="molecule type" value="Genomic_DNA"/>
</dbReference>
<dbReference type="Gene3D" id="3.20.20.120">
    <property type="entry name" value="Enolase-like C-terminal domain"/>
    <property type="match status" value="1"/>
</dbReference>
<dbReference type="InterPro" id="IPR029065">
    <property type="entry name" value="Enolase_C-like"/>
</dbReference>
<sequence>MTLETAFERRSLPLEYPFGIARGTTTETDVVFVRIGDAADDGLTGIGAAAPSAHYGETAATVEAVLPDLLAVVEDVGDPHQLERIERELRETVRRNPSARTAVSIALHDLVAKRLEEPLYRYWGLDPAETLETSYTIGLDDLETMREKTETALERGYGTLKVKLGTDRDLEIVRTIRSVAPDVRLFVDANEAWTPREAVSKIERLARFDLAFVEQPVPAEDPEGLRFVYEHSALPIAADESCVTLADIPRIADRCDIANLKLMKCGGLLEAKRMIHAARAHGLEVMYGCMTESDASIAAACHLAPLLDYADLDGSLLLADDPADGVPMPDGRIDLAGLERPGTGAVLESEFD</sequence>
<dbReference type="InterPro" id="IPR029017">
    <property type="entry name" value="Enolase-like_N"/>
</dbReference>
<reference evidence="7 8" key="1">
    <citation type="submission" date="2020-07" db="EMBL/GenBank/DDBJ databases">
        <title>Natrinema (YPL30) sp. nov. and Haloterrigena xxxxxx (YPL8) sp. nov., isolated from a salt mine.</title>
        <authorList>
            <person name="Cui H."/>
        </authorList>
    </citation>
    <scope>NUCLEOTIDE SEQUENCE [LARGE SCALE GENOMIC DNA]</scope>
    <source>
        <strain evidence="7 8">YPL13</strain>
    </source>
</reference>
<dbReference type="Proteomes" id="UP000510869">
    <property type="component" value="Chromosome"/>
</dbReference>
<dbReference type="SUPFAM" id="SSF54826">
    <property type="entry name" value="Enolase N-terminal domain-like"/>
    <property type="match status" value="1"/>
</dbReference>
<dbReference type="InterPro" id="IPR034593">
    <property type="entry name" value="DgoD-like"/>
</dbReference>
<dbReference type="Gene3D" id="3.30.390.10">
    <property type="entry name" value="Enolase-like, N-terminal domain"/>
    <property type="match status" value="1"/>
</dbReference>
<evidence type="ECO:0000256" key="4">
    <source>
        <dbReference type="ARBA" id="ARBA00022842"/>
    </source>
</evidence>
<keyword evidence="4" id="KW-0460">Magnesium</keyword>
<dbReference type="KEGG" id="nay:HYG81_17730"/>
<evidence type="ECO:0000313" key="8">
    <source>
        <dbReference type="Proteomes" id="UP000510869"/>
    </source>
</evidence>